<dbReference type="InterPro" id="IPR009615">
    <property type="entry name" value="Desmo_N"/>
</dbReference>
<evidence type="ECO:0000259" key="3">
    <source>
        <dbReference type="Pfam" id="PF06771"/>
    </source>
</evidence>
<dbReference type="Proteomes" id="UP000829694">
    <property type="component" value="Segment"/>
</dbReference>
<name>A0AAE7MLI9_9BBAC</name>
<feature type="compositionally biased region" description="Low complexity" evidence="2">
    <location>
        <begin position="99"/>
        <end position="109"/>
    </location>
</feature>
<accession>A0AAE7MLI9</accession>
<dbReference type="Pfam" id="PF06771">
    <property type="entry name" value="Desmo_N"/>
    <property type="match status" value="1"/>
</dbReference>
<protein>
    <submittedName>
        <fullName evidence="4">Desmoplakin</fullName>
    </submittedName>
</protein>
<sequence>MILTRYRGVDVTPHTFNNLIKTISSNRCVTDNSASKTNFEERIREIILAFNPRYRIASKDMSTEYLLINTLKVNDKKEITHNYNYNTWEDKKFNSDNYNTHHSNNTSFNNHEDDDDEQEHYQVVMSKLKSMSKSDWDNNKLFDLIKTIGGKQYVKKIKKKYNSYIDNLNKKPHKFNKDNDSSSSHDELSPFVSIKANNENNFIAIKKLLGVKKFNLDMCTSLCGAVKQLLIQWDDNNTGNDTVEKYIYALRCVSDKLKQVTEQQAEYEKLNQKLSNTMSVNEHSTHQLNNKLTSLQKICDDYANTIRYNAMELAKLGAEMGEKDSIIETLQENQKMLSDDHADVTKLLQTVKSEHDQLKRHNEILDNDNTRFLTENTQLTTKLDQLKIELNMEIEKNKMYEQSCHELAHKADQENTYKNRENQTLLVQCNQLQDQINSLINNKQTMVRELEQNRLFIQEMEQRQLMSDKQKQDHDIKLNQLCMQKEQELAVCRGRLVDVENRAREKETNLMHKLNQYMDNNTTLQQKYDELKQELAVKEQDITQNQLTIKQQNIELKKKEIELNNVYNDDLNILDEKNNLLHKYNKLQNEYKQLQDNHEEVKQVYEDKLNVLQEELEQIGNIKEDQIKRKLYVEFEKEKEELKNSLVQKFTNTTPSPSNSNIDDQDNIKRKKTTLISKFIKNDNLAVVLPSGHKQNENANAISKSTNRSQDSKNKLHGIMKRKSAQVLPMKNVSFLNKNTTKDLNNLSN</sequence>
<evidence type="ECO:0000256" key="2">
    <source>
        <dbReference type="SAM" id="MobiDB-lite"/>
    </source>
</evidence>
<keyword evidence="5" id="KW-1185">Reference proteome</keyword>
<evidence type="ECO:0000256" key="1">
    <source>
        <dbReference type="SAM" id="Coils"/>
    </source>
</evidence>
<proteinExistence type="predicted"/>
<keyword evidence="1" id="KW-0175">Coiled coil</keyword>
<gene>
    <name evidence="4" type="ORF">H4Q86_100</name>
</gene>
<evidence type="ECO:0000313" key="4">
    <source>
        <dbReference type="EMBL" id="QOD40063.1"/>
    </source>
</evidence>
<feature type="domain" description="Viral desmoplakin N-terminal" evidence="3">
    <location>
        <begin position="5"/>
        <end position="88"/>
    </location>
</feature>
<organism evidence="4 5">
    <name type="scientific">Matsumuraeses phaseoli granulovirus</name>
    <dbReference type="NCBI Taxonomy" id="2760664"/>
    <lineage>
        <taxon>Viruses</taxon>
        <taxon>Viruses incertae sedis</taxon>
        <taxon>Naldaviricetes</taxon>
        <taxon>Lefavirales</taxon>
        <taxon>Baculoviridae</taxon>
        <taxon>Betabaculovirus</taxon>
        <taxon>Betabaculovirus maphaseoli</taxon>
    </lineage>
</organism>
<reference evidence="4" key="1">
    <citation type="journal article" date="2020" name="Viruses">
        <title>Genome Analysis of a Novel Clade b Betabaculovirus Isolated from the Legume Pest Matsumuraeses phaseoli (Lepidoptera: Tortricidae).</title>
        <authorList>
            <person name="Shu R."/>
            <person name="Meng Q."/>
            <person name="Miao L."/>
            <person name="Liang H."/>
            <person name="Chen J."/>
            <person name="Xu Y."/>
            <person name="Cheng L."/>
            <person name="Jin W."/>
            <person name="Qin Q."/>
            <person name="Zhang H."/>
        </authorList>
    </citation>
    <scope>NUCLEOTIDE SEQUENCE</scope>
    <source>
        <strain evidence="4">IOZ01</strain>
    </source>
</reference>
<feature type="coiled-coil region" evidence="1">
    <location>
        <begin position="250"/>
        <end position="280"/>
    </location>
</feature>
<feature type="coiled-coil region" evidence="1">
    <location>
        <begin position="348"/>
        <end position="453"/>
    </location>
</feature>
<dbReference type="EMBL" id="MT844067">
    <property type="protein sequence ID" value="QOD40063.1"/>
    <property type="molecule type" value="Genomic_DNA"/>
</dbReference>
<feature type="region of interest" description="Disordered" evidence="2">
    <location>
        <begin position="99"/>
        <end position="119"/>
    </location>
</feature>
<evidence type="ECO:0000313" key="5">
    <source>
        <dbReference type="Proteomes" id="UP000829694"/>
    </source>
</evidence>
<feature type="coiled-coil region" evidence="1">
    <location>
        <begin position="514"/>
        <end position="629"/>
    </location>
</feature>